<dbReference type="InterPro" id="IPR035919">
    <property type="entry name" value="EAL_sf"/>
</dbReference>
<reference evidence="3" key="1">
    <citation type="submission" date="2023-07" db="EMBL/GenBank/DDBJ databases">
        <title>Thauera sp. CAU 1555 isolated from sand of Yaerae Beach.</title>
        <authorList>
            <person name="Kim W."/>
        </authorList>
    </citation>
    <scope>NUCLEOTIDE SEQUENCE [LARGE SCALE GENOMIC DNA]</scope>
    <source>
        <strain evidence="3">CAU 1555</strain>
    </source>
</reference>
<comment type="caution">
    <text evidence="2">The sequence shown here is derived from an EMBL/GenBank/DDBJ whole genome shotgun (WGS) entry which is preliminary data.</text>
</comment>
<dbReference type="Gene3D" id="3.20.20.450">
    <property type="entry name" value="EAL domain"/>
    <property type="match status" value="1"/>
</dbReference>
<dbReference type="SMART" id="SM00052">
    <property type="entry name" value="EAL"/>
    <property type="match status" value="1"/>
</dbReference>
<dbReference type="Pfam" id="PF00563">
    <property type="entry name" value="EAL"/>
    <property type="match status" value="1"/>
</dbReference>
<dbReference type="PROSITE" id="PS50883">
    <property type="entry name" value="EAL"/>
    <property type="match status" value="1"/>
</dbReference>
<dbReference type="CDD" id="cd01948">
    <property type="entry name" value="EAL"/>
    <property type="match status" value="1"/>
</dbReference>
<dbReference type="PANTHER" id="PTHR33121:SF79">
    <property type="entry name" value="CYCLIC DI-GMP PHOSPHODIESTERASE PDED-RELATED"/>
    <property type="match status" value="1"/>
</dbReference>
<protein>
    <submittedName>
        <fullName evidence="2">EAL domain-containing protein</fullName>
    </submittedName>
</protein>
<name>A0ABR9B971_9RHOO</name>
<dbReference type="PANTHER" id="PTHR33121">
    <property type="entry name" value="CYCLIC DI-GMP PHOSPHODIESTERASE PDEF"/>
    <property type="match status" value="1"/>
</dbReference>
<evidence type="ECO:0000313" key="2">
    <source>
        <dbReference type="EMBL" id="MBD8501982.1"/>
    </source>
</evidence>
<gene>
    <name evidence="2" type="ORF">IFO67_03725</name>
</gene>
<dbReference type="InterPro" id="IPR050706">
    <property type="entry name" value="Cyclic-di-GMP_PDE-like"/>
</dbReference>
<keyword evidence="3" id="KW-1185">Reference proteome</keyword>
<accession>A0ABR9B971</accession>
<dbReference type="EMBL" id="JACYTO010000001">
    <property type="protein sequence ID" value="MBD8501982.1"/>
    <property type="molecule type" value="Genomic_DNA"/>
</dbReference>
<sequence>MDGAQIERTAFEINLRHAVEREQLEVHFQPLVDGRDGSLRGGEALLRWRHPDLGLIPFRRFLGTARDGGILAELGDWVLHAACRHAARWPADGEHPPLLTINVAIEQIMQGDLAERVAMALQASGLAADRLELDIDEIVLKEEHSRILGTLEKLAALGVRLAIDDFGRGLSSIPRLKRYPLRAIKLDPALVRDVGVREEAEAVVEAMTSMAGILGLEVFARGVEGEAQQAFLCALDCHLQQGPLFGRPMGAEEFAAYVADRGTAS</sequence>
<feature type="domain" description="EAL" evidence="1">
    <location>
        <begin position="8"/>
        <end position="262"/>
    </location>
</feature>
<proteinExistence type="predicted"/>
<dbReference type="InterPro" id="IPR001633">
    <property type="entry name" value="EAL_dom"/>
</dbReference>
<organism evidence="2 3">
    <name type="scientific">Thauera sedimentorum</name>
    <dbReference type="NCBI Taxonomy" id="2767595"/>
    <lineage>
        <taxon>Bacteria</taxon>
        <taxon>Pseudomonadati</taxon>
        <taxon>Pseudomonadota</taxon>
        <taxon>Betaproteobacteria</taxon>
        <taxon>Rhodocyclales</taxon>
        <taxon>Zoogloeaceae</taxon>
        <taxon>Thauera</taxon>
    </lineage>
</organism>
<evidence type="ECO:0000259" key="1">
    <source>
        <dbReference type="PROSITE" id="PS50883"/>
    </source>
</evidence>
<dbReference type="Proteomes" id="UP000603602">
    <property type="component" value="Unassembled WGS sequence"/>
</dbReference>
<evidence type="ECO:0000313" key="3">
    <source>
        <dbReference type="Proteomes" id="UP000603602"/>
    </source>
</evidence>
<dbReference type="SUPFAM" id="SSF141868">
    <property type="entry name" value="EAL domain-like"/>
    <property type="match status" value="1"/>
</dbReference>